<keyword evidence="4" id="KW-0336">GPI-anchor</keyword>
<dbReference type="Pfam" id="PF13206">
    <property type="entry name" value="VSG_B"/>
    <property type="match status" value="1"/>
</dbReference>
<evidence type="ECO:0000313" key="12">
    <source>
        <dbReference type="Proteomes" id="UP000000702"/>
    </source>
</evidence>
<evidence type="ECO:0000256" key="5">
    <source>
        <dbReference type="ARBA" id="ARBA00022729"/>
    </source>
</evidence>
<evidence type="ECO:0000259" key="10">
    <source>
        <dbReference type="Pfam" id="PF13206"/>
    </source>
</evidence>
<dbReference type="InterPro" id="IPR025932">
    <property type="entry name" value="Trypano_VSG_B_N_dom"/>
</dbReference>
<keyword evidence="6" id="KW-0472">Membrane</keyword>
<feature type="signal peptide" evidence="9">
    <location>
        <begin position="1"/>
        <end position="25"/>
    </location>
</feature>
<evidence type="ECO:0000256" key="9">
    <source>
        <dbReference type="SAM" id="SignalP"/>
    </source>
</evidence>
<keyword evidence="12" id="KW-1185">Reference proteome</keyword>
<proteinExistence type="predicted"/>
<dbReference type="GO" id="GO:0098552">
    <property type="term" value="C:side of membrane"/>
    <property type="evidence" value="ECO:0007669"/>
    <property type="project" value="UniProtKB-KW"/>
</dbReference>
<evidence type="ECO:0000313" key="11">
    <source>
        <dbReference type="EMBL" id="CCD13332.1"/>
    </source>
</evidence>
<dbReference type="GO" id="GO:0005886">
    <property type="term" value="C:plasma membrane"/>
    <property type="evidence" value="ECO:0007669"/>
    <property type="project" value="UniProtKB-SubCell"/>
</dbReference>
<evidence type="ECO:0000256" key="4">
    <source>
        <dbReference type="ARBA" id="ARBA00022622"/>
    </source>
</evidence>
<evidence type="ECO:0000256" key="7">
    <source>
        <dbReference type="ARBA" id="ARBA00023180"/>
    </source>
</evidence>
<feature type="domain" description="Trypanosome variant surface glycoprotein B-type N-terminal" evidence="10">
    <location>
        <begin position="49"/>
        <end position="238"/>
    </location>
</feature>
<evidence type="ECO:0000256" key="1">
    <source>
        <dbReference type="ARBA" id="ARBA00002523"/>
    </source>
</evidence>
<comment type="subcellular location">
    <subcellularLocation>
        <location evidence="2">Cell membrane</location>
        <topology evidence="2">Lipid-anchor</topology>
        <topology evidence="2">GPI-anchor</topology>
    </subcellularLocation>
</comment>
<comment type="function">
    <text evidence="1">VSG forms a coat on the surface of the parasite. The trypanosome evades the immune response of the host by expressing a series of antigenically distinct VSGs from an estimated 1000 VSG genes.</text>
</comment>
<keyword evidence="3" id="KW-1003">Cell membrane</keyword>
<gene>
    <name evidence="11" type="ORF">TCIL3000_0_40950</name>
</gene>
<keyword evidence="5 9" id="KW-0732">Signal</keyword>
<evidence type="ECO:0000256" key="8">
    <source>
        <dbReference type="ARBA" id="ARBA00023288"/>
    </source>
</evidence>
<reference evidence="12" key="1">
    <citation type="submission" date="2011-07" db="EMBL/GenBank/DDBJ databases">
        <title>Divergent evolution of antigenic variation in African trypanosomes.</title>
        <authorList>
            <person name="Jackson A.P."/>
            <person name="Berry A."/>
            <person name="Allison H.C."/>
            <person name="Burton P."/>
            <person name="Anderson J."/>
            <person name="Aslett M."/>
            <person name="Brown R."/>
            <person name="Corton N."/>
            <person name="Harris D."/>
            <person name="Hauser H."/>
            <person name="Gamble J."/>
            <person name="Gilderthorp R."/>
            <person name="McQuillan J."/>
            <person name="Quail M.A."/>
            <person name="Sanders M."/>
            <person name="Van Tonder A."/>
            <person name="Ginger M.L."/>
            <person name="Donelson J.E."/>
            <person name="Field M.C."/>
            <person name="Barry J.D."/>
            <person name="Berriman M."/>
            <person name="Hertz-Fowler C."/>
        </authorList>
    </citation>
    <scope>NUCLEOTIDE SEQUENCE [LARGE SCALE GENOMIC DNA]</scope>
    <source>
        <strain evidence="12">IL3000</strain>
    </source>
</reference>
<protein>
    <submittedName>
        <fullName evidence="11">WGS project CAEQ00000000 data, annotated contig 1687</fullName>
    </submittedName>
</protein>
<evidence type="ECO:0000256" key="2">
    <source>
        <dbReference type="ARBA" id="ARBA00004609"/>
    </source>
</evidence>
<name>F9W808_TRYCI</name>
<reference evidence="11 12" key="2">
    <citation type="journal article" date="2012" name="Proc. Natl. Acad. Sci. U.S.A.">
        <title>Antigenic diversity is generated by distinct evolutionary mechanisms in African trypanosome species.</title>
        <authorList>
            <person name="Jackson A.P."/>
            <person name="Berry A."/>
            <person name="Aslett M."/>
            <person name="Allison H.C."/>
            <person name="Burton P."/>
            <person name="Vavrova-Anderson J."/>
            <person name="Brown R."/>
            <person name="Browne H."/>
            <person name="Corton N."/>
            <person name="Hauser H."/>
            <person name="Gamble J."/>
            <person name="Gilderthorp R."/>
            <person name="Marcello L."/>
            <person name="McQuillan J."/>
            <person name="Otto T.D."/>
            <person name="Quail M.A."/>
            <person name="Sanders M.J."/>
            <person name="van Tonder A."/>
            <person name="Ginger M.L."/>
            <person name="Field M.C."/>
            <person name="Barry J.D."/>
            <person name="Hertz-Fowler C."/>
            <person name="Berriman M."/>
        </authorList>
    </citation>
    <scope>NUCLEOTIDE SEQUENCE [LARGE SCALE GENOMIC DNA]</scope>
    <source>
        <strain evidence="11 12">IL3000</strain>
    </source>
</reference>
<feature type="chain" id="PRO_5003389930" evidence="9">
    <location>
        <begin position="26"/>
        <end position="239"/>
    </location>
</feature>
<dbReference type="EMBL" id="CAEQ01001116">
    <property type="protein sequence ID" value="CCD13332.1"/>
    <property type="molecule type" value="Genomic_DNA"/>
</dbReference>
<dbReference type="AlphaFoldDB" id="F9W808"/>
<evidence type="ECO:0000256" key="6">
    <source>
        <dbReference type="ARBA" id="ARBA00023136"/>
    </source>
</evidence>
<evidence type="ECO:0000256" key="3">
    <source>
        <dbReference type="ARBA" id="ARBA00022475"/>
    </source>
</evidence>
<dbReference type="Proteomes" id="UP000000702">
    <property type="component" value="Unassembled WGS sequence"/>
</dbReference>
<comment type="caution">
    <text evidence="11">The sequence shown here is derived from an EMBL/GenBank/DDBJ whole genome shotgun (WGS) entry which is preliminary data.</text>
</comment>
<keyword evidence="8" id="KW-0449">Lipoprotein</keyword>
<organism evidence="11 12">
    <name type="scientific">Trypanosoma congolense (strain IL3000)</name>
    <dbReference type="NCBI Taxonomy" id="1068625"/>
    <lineage>
        <taxon>Eukaryota</taxon>
        <taxon>Discoba</taxon>
        <taxon>Euglenozoa</taxon>
        <taxon>Kinetoplastea</taxon>
        <taxon>Metakinetoplastina</taxon>
        <taxon>Trypanosomatida</taxon>
        <taxon>Trypanosomatidae</taxon>
        <taxon>Trypanosoma</taxon>
        <taxon>Nannomonas</taxon>
    </lineage>
</organism>
<accession>F9W808</accession>
<dbReference type="VEuPathDB" id="TriTrypDB:TcIL3000_0_40950"/>
<keyword evidence="7" id="KW-0325">Glycoprotein</keyword>
<sequence>MDSGMWRRVLLVLVVLGMEGREVKGSNQEVYKKLCDITGILSALLNEEKYSGVTNTLREALYGGNWQDPFVNGHFTGKCGLVYPPSRSTYCSHIGMGGSGATNNHGCFAHSLLGTCLCICVPGNDRKDYCGLGDNVGKGASWISWYDDVNNLFKEVWDKINQNCTARNTTVGASGLLETLENAVEGIKKEAQDRKLNKGYFTLGGTGTSGVCGGTSQGDACVTYAAKNNIPHIPWADKY</sequence>